<dbReference type="InterPro" id="IPR058592">
    <property type="entry name" value="Gtf3_C"/>
</dbReference>
<evidence type="ECO:0000313" key="7">
    <source>
        <dbReference type="Proteomes" id="UP000250153"/>
    </source>
</evidence>
<dbReference type="SUPFAM" id="SSF53756">
    <property type="entry name" value="UDP-Glycosyltransferase/glycogen phosphorylase"/>
    <property type="match status" value="1"/>
</dbReference>
<gene>
    <name evidence="5" type="ORF">CPQ89_03235</name>
    <name evidence="4" type="ORF">CPS94_09570</name>
</gene>
<dbReference type="InterPro" id="IPR058591">
    <property type="entry name" value="Gtf3_N"/>
</dbReference>
<feature type="domain" description="Glucosyltransferase 3-like C-terminal" evidence="3">
    <location>
        <begin position="179"/>
        <end position="338"/>
    </location>
</feature>
<evidence type="ECO:0000313" key="5">
    <source>
        <dbReference type="EMBL" id="AWZ40121.1"/>
    </source>
</evidence>
<keyword evidence="1" id="KW-0808">Transferase</keyword>
<accession>A0AAD0L307</accession>
<proteinExistence type="predicted"/>
<keyword evidence="6" id="KW-1185">Reference proteome</keyword>
<dbReference type="RefSeq" id="WP_112194040.1">
    <property type="nucleotide sequence ID" value="NZ_CP023565.1"/>
</dbReference>
<feature type="domain" description="Glucosyltransferase 3-like N-terminal" evidence="2">
    <location>
        <begin position="3"/>
        <end position="159"/>
    </location>
</feature>
<dbReference type="PIRSF" id="PIRSF007023">
    <property type="entry name" value="UDP-Galf_transf"/>
    <property type="match status" value="1"/>
</dbReference>
<dbReference type="EMBL" id="CP023565">
    <property type="protein sequence ID" value="AWZ39152.1"/>
    <property type="molecule type" value="Genomic_DNA"/>
</dbReference>
<dbReference type="AlphaFoldDB" id="A0AAD0L307"/>
<dbReference type="Proteomes" id="UP000250143">
    <property type="component" value="Chromosome"/>
</dbReference>
<dbReference type="Proteomes" id="UP000250153">
    <property type="component" value="Chromosome"/>
</dbReference>
<dbReference type="Pfam" id="PF26334">
    <property type="entry name" value="Gtf3_N"/>
    <property type="match status" value="1"/>
</dbReference>
<dbReference type="EMBL" id="CP023566">
    <property type="protein sequence ID" value="AWZ40121.1"/>
    <property type="molecule type" value="Genomic_DNA"/>
</dbReference>
<evidence type="ECO:0000313" key="4">
    <source>
        <dbReference type="EMBL" id="AWZ39152.1"/>
    </source>
</evidence>
<sequence length="344" mass="38705">MNKYVITLESSQANNAGPKAKADVEQFLTETDYQILPLKVNLDPADKSFGAKLKKIYYGKYYIPKILQQSQADVILLQYPVYSAYLTNELFKAIKQKTNAKLYLLIHDIETLRLFGGDKAQSQAELALFKQADGIIAHNAKMRSWLEEQGVTVPIVELGLFDYYNPTPLVKQRPFAKSVVFAGNLAKADFLKKAATLDFELTLFGPAPAKTYPEPLKYAGVYPPDELAKHFSQNFGLVWDGDSLLTCNGVFGEYMRYNDPHKVSLYLSSGLPIVMWKEAALADFIVTHNVGFVVESLTEVGNVLKQMTPEQYREMQQNTLTLAQKLRQGHFIKTAIKKLESLEG</sequence>
<evidence type="ECO:0000259" key="2">
    <source>
        <dbReference type="Pfam" id="PF26334"/>
    </source>
</evidence>
<dbReference type="Pfam" id="PF26337">
    <property type="entry name" value="Gtf3_C"/>
    <property type="match status" value="1"/>
</dbReference>
<evidence type="ECO:0000313" key="6">
    <source>
        <dbReference type="Proteomes" id="UP000250143"/>
    </source>
</evidence>
<evidence type="ECO:0000256" key="1">
    <source>
        <dbReference type="ARBA" id="ARBA00022679"/>
    </source>
</evidence>
<name>A0AAD0L307_9LACO</name>
<protein>
    <submittedName>
        <fullName evidence="4">Beta-1,6-galactofuranosyltransferase</fullName>
    </submittedName>
</protein>
<dbReference type="Gene3D" id="3.40.50.2000">
    <property type="entry name" value="Glycogen Phosphorylase B"/>
    <property type="match status" value="2"/>
</dbReference>
<dbReference type="KEGG" id="lmur:CPS94_09570"/>
<reference evidence="6 7" key="1">
    <citation type="submission" date="2017-09" db="EMBL/GenBank/DDBJ databases">
        <title>Predominant Lactobacillus spp. isolated from feces of mice subjected to short-term calorie restriction.</title>
        <authorList>
            <person name="Zhang C."/>
            <person name="Zhao L."/>
            <person name="Pan F."/>
        </authorList>
    </citation>
    <scope>NUCLEOTIDE SEQUENCE [LARGE SCALE GENOMIC DNA]</scope>
    <source>
        <strain evidence="5 6">CR141</strain>
        <strain evidence="4 7">CR147</strain>
    </source>
</reference>
<evidence type="ECO:0000259" key="3">
    <source>
        <dbReference type="Pfam" id="PF26337"/>
    </source>
</evidence>
<dbReference type="GeneID" id="48467398"/>
<organism evidence="4 7">
    <name type="scientific">Ligilactobacillus murinus</name>
    <dbReference type="NCBI Taxonomy" id="1622"/>
    <lineage>
        <taxon>Bacteria</taxon>
        <taxon>Bacillati</taxon>
        <taxon>Bacillota</taxon>
        <taxon>Bacilli</taxon>
        <taxon>Lactobacillales</taxon>
        <taxon>Lactobacillaceae</taxon>
        <taxon>Ligilactobacillus</taxon>
    </lineage>
</organism>